<dbReference type="Pfam" id="PF03466">
    <property type="entry name" value="LysR_substrate"/>
    <property type="match status" value="1"/>
</dbReference>
<dbReference type="SUPFAM" id="SSF46785">
    <property type="entry name" value="Winged helix' DNA-binding domain"/>
    <property type="match status" value="1"/>
</dbReference>
<dbReference type="GO" id="GO:0003700">
    <property type="term" value="F:DNA-binding transcription factor activity"/>
    <property type="evidence" value="ECO:0007669"/>
    <property type="project" value="InterPro"/>
</dbReference>
<dbReference type="InterPro" id="IPR000847">
    <property type="entry name" value="LysR_HTH_N"/>
</dbReference>
<dbReference type="Gene3D" id="3.40.190.10">
    <property type="entry name" value="Periplasmic binding protein-like II"/>
    <property type="match status" value="2"/>
</dbReference>
<proteinExistence type="inferred from homology"/>
<feature type="domain" description="HTH lysR-type" evidence="5">
    <location>
        <begin position="1"/>
        <end position="58"/>
    </location>
</feature>
<dbReference type="InterPro" id="IPR036388">
    <property type="entry name" value="WH-like_DNA-bd_sf"/>
</dbReference>
<evidence type="ECO:0000256" key="1">
    <source>
        <dbReference type="ARBA" id="ARBA00009437"/>
    </source>
</evidence>
<dbReference type="InterPro" id="IPR036390">
    <property type="entry name" value="WH_DNA-bd_sf"/>
</dbReference>
<comment type="similarity">
    <text evidence="1">Belongs to the LysR transcriptional regulatory family.</text>
</comment>
<keyword evidence="3" id="KW-0238">DNA-binding</keyword>
<evidence type="ECO:0000313" key="7">
    <source>
        <dbReference type="Proteomes" id="UP000298347"/>
    </source>
</evidence>
<dbReference type="PANTHER" id="PTHR30346">
    <property type="entry name" value="TRANSCRIPTIONAL DUAL REGULATOR HCAR-RELATED"/>
    <property type="match status" value="1"/>
</dbReference>
<protein>
    <submittedName>
        <fullName evidence="6">LysR family transcriptional regulator</fullName>
    </submittedName>
</protein>
<name>A0A4Z0GM50_9BACL</name>
<evidence type="ECO:0000256" key="3">
    <source>
        <dbReference type="ARBA" id="ARBA00023125"/>
    </source>
</evidence>
<dbReference type="RefSeq" id="WP_135349120.1">
    <property type="nucleotide sequence ID" value="NZ_SRJD01000015.1"/>
</dbReference>
<sequence length="296" mass="33326">MELRHLIYFITVAEELHFGRAAERLQMTQPPLSKQIQQLEEEMGVILFKRNKRHVELTTAGEFFLTEARQVIAQIDQAVETAQRAQRGEFGRLVIGFVGSATYDILPQFIREYRRVFPNVAVILHEMSTPAQVSALIGGRIDVGLLHPPVSSSLIETVPAKRGFAALSLSKNDPLARQDKIRIEDLRDKPFIVVSREIWPGLYDEFLSLFQNVDFTPKIVQEATEYQMVVGLVSAGIGIGVVPATAEKLFNLEVVYREIEGHPLHAVLSMAHLKKNGNPALKQFTSLTQRIRDTTE</sequence>
<evidence type="ECO:0000256" key="4">
    <source>
        <dbReference type="ARBA" id="ARBA00023163"/>
    </source>
</evidence>
<dbReference type="GO" id="GO:0003677">
    <property type="term" value="F:DNA binding"/>
    <property type="evidence" value="ECO:0007669"/>
    <property type="project" value="UniProtKB-KW"/>
</dbReference>
<dbReference type="InterPro" id="IPR005119">
    <property type="entry name" value="LysR_subst-bd"/>
</dbReference>
<comment type="caution">
    <text evidence="6">The sequence shown here is derived from an EMBL/GenBank/DDBJ whole genome shotgun (WGS) entry which is preliminary data.</text>
</comment>
<dbReference type="PROSITE" id="PS50931">
    <property type="entry name" value="HTH_LYSR"/>
    <property type="match status" value="1"/>
</dbReference>
<dbReference type="AlphaFoldDB" id="A0A4Z0GM50"/>
<gene>
    <name evidence="6" type="ORF">E4665_12460</name>
</gene>
<dbReference type="PANTHER" id="PTHR30346:SF0">
    <property type="entry name" value="HCA OPERON TRANSCRIPTIONAL ACTIVATOR HCAR"/>
    <property type="match status" value="1"/>
</dbReference>
<dbReference type="OrthoDB" id="9803735at2"/>
<accession>A0A4Z0GM50</accession>
<evidence type="ECO:0000256" key="2">
    <source>
        <dbReference type="ARBA" id="ARBA00023015"/>
    </source>
</evidence>
<evidence type="ECO:0000259" key="5">
    <source>
        <dbReference type="PROSITE" id="PS50931"/>
    </source>
</evidence>
<dbReference type="GO" id="GO:0032993">
    <property type="term" value="C:protein-DNA complex"/>
    <property type="evidence" value="ECO:0007669"/>
    <property type="project" value="TreeGrafter"/>
</dbReference>
<evidence type="ECO:0000313" key="6">
    <source>
        <dbReference type="EMBL" id="TGA97205.1"/>
    </source>
</evidence>
<dbReference type="NCBIfam" id="NF045775">
    <property type="entry name" value="acetoin_reg_AlsR"/>
    <property type="match status" value="1"/>
</dbReference>
<dbReference type="SUPFAM" id="SSF53850">
    <property type="entry name" value="Periplasmic binding protein-like II"/>
    <property type="match status" value="1"/>
</dbReference>
<dbReference type="Pfam" id="PF00126">
    <property type="entry name" value="HTH_1"/>
    <property type="match status" value="1"/>
</dbReference>
<dbReference type="InterPro" id="IPR054793">
    <property type="entry name" value="AlsR"/>
</dbReference>
<reference evidence="6 7" key="1">
    <citation type="journal article" date="2015" name="Int. J. Syst. Evol. Microbiol.">
        <title>Sporolactobacillus shoreae sp. nov. and Sporolactobacillus spathodeae sp. nov., two spore-forming lactic acid bacteria isolated from tree barks in Thailand.</title>
        <authorList>
            <person name="Thamacharoensuk T."/>
            <person name="Kitahara M."/>
            <person name="Ohkuma M."/>
            <person name="Thongchul N."/>
            <person name="Tanasupawat S."/>
        </authorList>
    </citation>
    <scope>NUCLEOTIDE SEQUENCE [LARGE SCALE GENOMIC DNA]</scope>
    <source>
        <strain evidence="6 7">BK92</strain>
    </source>
</reference>
<dbReference type="PRINTS" id="PR00039">
    <property type="entry name" value="HTHLYSR"/>
</dbReference>
<keyword evidence="4" id="KW-0804">Transcription</keyword>
<dbReference type="FunFam" id="1.10.10.10:FF:000001">
    <property type="entry name" value="LysR family transcriptional regulator"/>
    <property type="match status" value="1"/>
</dbReference>
<dbReference type="EMBL" id="SRJD01000015">
    <property type="protein sequence ID" value="TGA97205.1"/>
    <property type="molecule type" value="Genomic_DNA"/>
</dbReference>
<dbReference type="Gene3D" id="1.10.10.10">
    <property type="entry name" value="Winged helix-like DNA-binding domain superfamily/Winged helix DNA-binding domain"/>
    <property type="match status" value="1"/>
</dbReference>
<dbReference type="Proteomes" id="UP000298347">
    <property type="component" value="Unassembled WGS sequence"/>
</dbReference>
<keyword evidence="2" id="KW-0805">Transcription regulation</keyword>
<keyword evidence="7" id="KW-1185">Reference proteome</keyword>
<organism evidence="6 7">
    <name type="scientific">Sporolactobacillus shoreae</name>
    <dbReference type="NCBI Taxonomy" id="1465501"/>
    <lineage>
        <taxon>Bacteria</taxon>
        <taxon>Bacillati</taxon>
        <taxon>Bacillota</taxon>
        <taxon>Bacilli</taxon>
        <taxon>Bacillales</taxon>
        <taxon>Sporolactobacillaceae</taxon>
        <taxon>Sporolactobacillus</taxon>
    </lineage>
</organism>